<evidence type="ECO:0000259" key="2">
    <source>
        <dbReference type="Pfam" id="PF01408"/>
    </source>
</evidence>
<dbReference type="Gene3D" id="3.40.50.720">
    <property type="entry name" value="NAD(P)-binding Rossmann-like Domain"/>
    <property type="match status" value="1"/>
</dbReference>
<dbReference type="Proteomes" id="UP000590749">
    <property type="component" value="Unassembled WGS sequence"/>
</dbReference>
<dbReference type="GO" id="GO:0000166">
    <property type="term" value="F:nucleotide binding"/>
    <property type="evidence" value="ECO:0007669"/>
    <property type="project" value="InterPro"/>
</dbReference>
<evidence type="ECO:0000313" key="4">
    <source>
        <dbReference type="Proteomes" id="UP000590749"/>
    </source>
</evidence>
<name>A0A7W5FIC2_9ACTN</name>
<dbReference type="InterPro" id="IPR036291">
    <property type="entry name" value="NAD(P)-bd_dom_sf"/>
</dbReference>
<dbReference type="Gene3D" id="3.30.360.10">
    <property type="entry name" value="Dihydrodipicolinate Reductase, domain 2"/>
    <property type="match status" value="1"/>
</dbReference>
<dbReference type="SUPFAM" id="SSF51735">
    <property type="entry name" value="NAD(P)-binding Rossmann-fold domains"/>
    <property type="match status" value="1"/>
</dbReference>
<dbReference type="EMBL" id="JACHXF010000019">
    <property type="protein sequence ID" value="MBB3099536.1"/>
    <property type="molecule type" value="Genomic_DNA"/>
</dbReference>
<evidence type="ECO:0000256" key="1">
    <source>
        <dbReference type="ARBA" id="ARBA00023002"/>
    </source>
</evidence>
<organism evidence="3 4">
    <name type="scientific">Actinoplanes campanulatus</name>
    <dbReference type="NCBI Taxonomy" id="113559"/>
    <lineage>
        <taxon>Bacteria</taxon>
        <taxon>Bacillati</taxon>
        <taxon>Actinomycetota</taxon>
        <taxon>Actinomycetes</taxon>
        <taxon>Micromonosporales</taxon>
        <taxon>Micromonosporaceae</taxon>
        <taxon>Actinoplanes</taxon>
    </lineage>
</organism>
<dbReference type="InterPro" id="IPR000683">
    <property type="entry name" value="Gfo/Idh/MocA-like_OxRdtase_N"/>
</dbReference>
<proteinExistence type="predicted"/>
<keyword evidence="1" id="KW-0560">Oxidoreductase</keyword>
<protein>
    <submittedName>
        <fullName evidence="3">Putative dehydrogenase</fullName>
    </submittedName>
</protein>
<evidence type="ECO:0000313" key="3">
    <source>
        <dbReference type="EMBL" id="MBB3099536.1"/>
    </source>
</evidence>
<dbReference type="GO" id="GO:0016491">
    <property type="term" value="F:oxidoreductase activity"/>
    <property type="evidence" value="ECO:0007669"/>
    <property type="project" value="UniProtKB-KW"/>
</dbReference>
<dbReference type="SUPFAM" id="SSF55347">
    <property type="entry name" value="Glyceraldehyde-3-phosphate dehydrogenase-like, C-terminal domain"/>
    <property type="match status" value="1"/>
</dbReference>
<dbReference type="InterPro" id="IPR050463">
    <property type="entry name" value="Gfo/Idh/MocA_oxidrdct_glycsds"/>
</dbReference>
<keyword evidence="4" id="KW-1185">Reference proteome</keyword>
<dbReference type="RefSeq" id="WP_183225598.1">
    <property type="nucleotide sequence ID" value="NZ_BMPW01000023.1"/>
</dbReference>
<dbReference type="PANTHER" id="PTHR43818:SF11">
    <property type="entry name" value="BCDNA.GH03377"/>
    <property type="match status" value="1"/>
</dbReference>
<feature type="domain" description="Gfo/Idh/MocA-like oxidoreductase N-terminal" evidence="2">
    <location>
        <begin position="4"/>
        <end position="124"/>
    </location>
</feature>
<dbReference type="PANTHER" id="PTHR43818">
    <property type="entry name" value="BCDNA.GH03377"/>
    <property type="match status" value="1"/>
</dbReference>
<comment type="caution">
    <text evidence="3">The sequence shown here is derived from an EMBL/GenBank/DDBJ whole genome shotgun (WGS) entry which is preliminary data.</text>
</comment>
<dbReference type="AlphaFoldDB" id="A0A7W5FIC2"/>
<gene>
    <name evidence="3" type="ORF">FHR83_007243</name>
</gene>
<accession>A0A7W5FIC2</accession>
<dbReference type="Pfam" id="PF01408">
    <property type="entry name" value="GFO_IDH_MocA"/>
    <property type="match status" value="1"/>
</dbReference>
<sequence length="391" mass="41733">MATRVALIGAGGHGLSHRRTLQRLSDAGTVEVAGLCDRQPVDPHPDAPLPGVPFYRDHRELLAGERPEIVIVCTPPHTHLAIALDVLAVGADLLLEKPPVMSSFEHDRLAEAVAGSGRLCQVGFQALGSAALAELCAAAPAGPIGVSGAWWRPDSYYDRAPWAGRRAVDGRPVLDGALVNPFAHALMQALVLADEGGPGFRPVRMELERYRTRPIETDDTTFLRLTGNDGRRVTVGVTLASAVFIAGEIRVGDAVLEYPTDRLRLSGQAGFQRVPGRTGLLENLIEHRRDPRTPLLAPLARTGLFTAVAEAIVRAPAPSVIGDGWLAPHPDGGGRVVTGIDEIVREVAETDRLPSETRVPWAGEVHRTVVEPRPASGAVSTGVETARRTSR</sequence>
<reference evidence="3 4" key="1">
    <citation type="submission" date="2020-08" db="EMBL/GenBank/DDBJ databases">
        <title>Genomic Encyclopedia of Type Strains, Phase III (KMG-III): the genomes of soil and plant-associated and newly described type strains.</title>
        <authorList>
            <person name="Whitman W."/>
        </authorList>
    </citation>
    <scope>NUCLEOTIDE SEQUENCE [LARGE SCALE GENOMIC DNA]</scope>
    <source>
        <strain evidence="3 4">CECT 3287</strain>
    </source>
</reference>